<protein>
    <recommendedName>
        <fullName evidence="4 15">Adenine DNA glycosylase</fullName>
        <ecNumber evidence="3 15">3.2.2.31</ecNumber>
    </recommendedName>
</protein>
<dbReference type="PANTHER" id="PTHR42944:SF1">
    <property type="entry name" value="ADENINE DNA GLYCOSYLASE"/>
    <property type="match status" value="1"/>
</dbReference>
<dbReference type="GO" id="GO:0000701">
    <property type="term" value="F:purine-specific mismatch base pair DNA N-glycosylase activity"/>
    <property type="evidence" value="ECO:0007669"/>
    <property type="project" value="UniProtKB-EC"/>
</dbReference>
<dbReference type="SMART" id="SM00478">
    <property type="entry name" value="ENDO3c"/>
    <property type="match status" value="1"/>
</dbReference>
<dbReference type="Pfam" id="PF14815">
    <property type="entry name" value="NUDIX_4"/>
    <property type="match status" value="1"/>
</dbReference>
<evidence type="ECO:0000256" key="13">
    <source>
        <dbReference type="ARBA" id="ARBA00023295"/>
    </source>
</evidence>
<keyword evidence="8" id="KW-0378">Hydrolase</keyword>
<evidence type="ECO:0000256" key="3">
    <source>
        <dbReference type="ARBA" id="ARBA00012045"/>
    </source>
</evidence>
<dbReference type="GO" id="GO:0035485">
    <property type="term" value="F:adenine/guanine mispair binding"/>
    <property type="evidence" value="ECO:0007669"/>
    <property type="project" value="TreeGrafter"/>
</dbReference>
<dbReference type="EC" id="3.2.2.31" evidence="3 15"/>
<evidence type="ECO:0000256" key="9">
    <source>
        <dbReference type="ARBA" id="ARBA00023004"/>
    </source>
</evidence>
<dbReference type="AlphaFoldDB" id="A0A1I5N3G4"/>
<dbReference type="GO" id="GO:0006284">
    <property type="term" value="P:base-excision repair"/>
    <property type="evidence" value="ECO:0007669"/>
    <property type="project" value="UniProtKB-UniRule"/>
</dbReference>
<evidence type="ECO:0000313" key="17">
    <source>
        <dbReference type="EMBL" id="GEM01065.1"/>
    </source>
</evidence>
<keyword evidence="12" id="KW-0234">DNA repair</keyword>
<dbReference type="Gene3D" id="1.10.1670.10">
    <property type="entry name" value="Helix-hairpin-Helix base-excision DNA repair enzymes (C-terminal)"/>
    <property type="match status" value="1"/>
</dbReference>
<dbReference type="InterPro" id="IPR000445">
    <property type="entry name" value="HhH_motif"/>
</dbReference>
<dbReference type="PANTHER" id="PTHR42944">
    <property type="entry name" value="ADENINE DNA GLYCOSYLASE"/>
    <property type="match status" value="1"/>
</dbReference>
<keyword evidence="9 15" id="KW-0408">Iron</keyword>
<dbReference type="GO" id="GO:0051539">
    <property type="term" value="F:4 iron, 4 sulfur cluster binding"/>
    <property type="evidence" value="ECO:0007669"/>
    <property type="project" value="UniProtKB-UniRule"/>
</dbReference>
<evidence type="ECO:0000256" key="4">
    <source>
        <dbReference type="ARBA" id="ARBA00022023"/>
    </source>
</evidence>
<evidence type="ECO:0000256" key="2">
    <source>
        <dbReference type="ARBA" id="ARBA00008343"/>
    </source>
</evidence>
<dbReference type="SUPFAM" id="SSF55811">
    <property type="entry name" value="Nudix"/>
    <property type="match status" value="1"/>
</dbReference>
<dbReference type="GO" id="GO:0032357">
    <property type="term" value="F:oxidized purine DNA binding"/>
    <property type="evidence" value="ECO:0007669"/>
    <property type="project" value="TreeGrafter"/>
</dbReference>
<feature type="domain" description="HhH-GPD" evidence="16">
    <location>
        <begin position="61"/>
        <end position="212"/>
    </location>
</feature>
<dbReference type="GO" id="GO:0034039">
    <property type="term" value="F:8-oxo-7,8-dihydroguanine DNA N-glycosylase activity"/>
    <property type="evidence" value="ECO:0007669"/>
    <property type="project" value="TreeGrafter"/>
</dbReference>
<keyword evidence="7 15" id="KW-0227">DNA damage</keyword>
<evidence type="ECO:0000256" key="5">
    <source>
        <dbReference type="ARBA" id="ARBA00022485"/>
    </source>
</evidence>
<sequence>MKKQEKEANKNNRYLEQVTRLDAVDFLLFRQQLVEWYQTIKRDLPWRKDQDPYKVWVSEIMLQQTQVDTVIPYFNHFINRFPTPAVLAEADEDEVLKAWEGLGYYSRARNLHAAVKEVTASYGGKVPTDKEQLQSLKGIGPYTLGAIMSIAYGEPEPAVDGNVMRVLSRVFIIEHDIKKAATRKVFEALVRQLIDPIRPSDFNQGLMELGALICKPAQPKCEKCPLKSVCLAHKQGIETTLPIKTKAKKQRQEQFYVPVIESPDGHVLIEKRPSEGLLANLYQFPMVEQSQTDRELLRDYVAAQYQYQSSLQEYKQLQPVKHVFSHLIWSLVPVKFTTTTTFLVEEHQQWVKKDALSQFAFPVPHQKIIKQL</sequence>
<proteinExistence type="inferred from homology"/>
<name>A0A1I5N3G4_9BACI</name>
<dbReference type="CDD" id="cd00056">
    <property type="entry name" value="ENDO3c"/>
    <property type="match status" value="1"/>
</dbReference>
<evidence type="ECO:0000313" key="18">
    <source>
        <dbReference type="EMBL" id="SFP16339.1"/>
    </source>
</evidence>
<dbReference type="GO" id="GO:0046872">
    <property type="term" value="F:metal ion binding"/>
    <property type="evidence" value="ECO:0007669"/>
    <property type="project" value="UniProtKB-UniRule"/>
</dbReference>
<comment type="function">
    <text evidence="15">Adenine glycosylase active on G-A mispairs.</text>
</comment>
<dbReference type="Gene3D" id="3.90.79.10">
    <property type="entry name" value="Nucleoside Triphosphate Pyrophosphohydrolase"/>
    <property type="match status" value="1"/>
</dbReference>
<dbReference type="Proteomes" id="UP000242243">
    <property type="component" value="Unassembled WGS sequence"/>
</dbReference>
<dbReference type="Gene3D" id="1.10.340.30">
    <property type="entry name" value="Hypothetical protein, domain 2"/>
    <property type="match status" value="1"/>
</dbReference>
<evidence type="ECO:0000259" key="16">
    <source>
        <dbReference type="SMART" id="SM00478"/>
    </source>
</evidence>
<dbReference type="InterPro" id="IPR015797">
    <property type="entry name" value="NUDIX_hydrolase-like_dom_sf"/>
</dbReference>
<comment type="function">
    <text evidence="14">Base excision repair (BER) glycosylase that initiates repair of A:oxoG to C:G by removing the inappropriately paired adenine base from the DNA backbone, generating an abasic site product. 8-oxoguanine (oxoG) is a genotoxic DNA lesion resulting from oxidation of guanine; this residue is misread by replicative DNA polymerases, that insert adenine instead of cytosine opposite the oxidized damaged base. Shows a powerful dicrimination of A versus C, since it does not cleave cytosine in oxoG:C pairs. May also be able to remove adenine from A:G mispairs, although this activity may not be physiologically relevant.</text>
</comment>
<evidence type="ECO:0000256" key="11">
    <source>
        <dbReference type="ARBA" id="ARBA00023125"/>
    </source>
</evidence>
<dbReference type="InterPro" id="IPR029119">
    <property type="entry name" value="MutY_C"/>
</dbReference>
<comment type="similarity">
    <text evidence="2 15">Belongs to the Nth/MutY family.</text>
</comment>
<keyword evidence="11" id="KW-0238">DNA-binding</keyword>
<dbReference type="Pfam" id="PF00633">
    <property type="entry name" value="HHH"/>
    <property type="match status" value="1"/>
</dbReference>
<dbReference type="Proteomes" id="UP000321547">
    <property type="component" value="Unassembled WGS sequence"/>
</dbReference>
<reference evidence="18 19" key="1">
    <citation type="submission" date="2016-10" db="EMBL/GenBank/DDBJ databases">
        <authorList>
            <person name="de Groot N.N."/>
        </authorList>
    </citation>
    <scope>NUCLEOTIDE SEQUENCE [LARGE SCALE GENOMIC DNA]</scope>
    <source>
        <strain evidence="18 19">DSM 17073</strain>
    </source>
</reference>
<evidence type="ECO:0000256" key="7">
    <source>
        <dbReference type="ARBA" id="ARBA00022763"/>
    </source>
</evidence>
<dbReference type="InterPro" id="IPR003265">
    <property type="entry name" value="HhH-GPD_domain"/>
</dbReference>
<comment type="catalytic activity">
    <reaction evidence="1 15">
        <text>Hydrolyzes free adenine bases from 7,8-dihydro-8-oxoguanine:adenine mismatched double-stranded DNA, leaving an apurinic site.</text>
        <dbReference type="EC" id="3.2.2.31"/>
    </reaction>
</comment>
<evidence type="ECO:0000313" key="19">
    <source>
        <dbReference type="Proteomes" id="UP000242243"/>
    </source>
</evidence>
<gene>
    <name evidence="17" type="ORF">HHA03_05970</name>
    <name evidence="18" type="ORF">SAMN05421839_10772</name>
</gene>
<dbReference type="GO" id="GO:0006298">
    <property type="term" value="P:mismatch repair"/>
    <property type="evidence" value="ECO:0007669"/>
    <property type="project" value="TreeGrafter"/>
</dbReference>
<dbReference type="EMBL" id="BJWI01000005">
    <property type="protein sequence ID" value="GEM01065.1"/>
    <property type="molecule type" value="Genomic_DNA"/>
</dbReference>
<keyword evidence="5" id="KW-0004">4Fe-4S</keyword>
<dbReference type="CDD" id="cd03431">
    <property type="entry name" value="NUDIX_DNA_Glycosylase_C-MutY"/>
    <property type="match status" value="1"/>
</dbReference>
<dbReference type="NCBIfam" id="TIGR01084">
    <property type="entry name" value="mutY"/>
    <property type="match status" value="1"/>
</dbReference>
<dbReference type="InterPro" id="IPR023170">
    <property type="entry name" value="HhH_base_excis_C"/>
</dbReference>
<dbReference type="FunFam" id="1.10.340.30:FF:000010">
    <property type="entry name" value="Adenine DNA glycosylase"/>
    <property type="match status" value="1"/>
</dbReference>
<keyword evidence="13 15" id="KW-0326">Glycosidase</keyword>
<comment type="cofactor">
    <cofactor evidence="15">
        <name>[4Fe-4S] cluster</name>
        <dbReference type="ChEBI" id="CHEBI:49883"/>
    </cofactor>
    <text evidence="15">Binds 1 [4Fe-4S] cluster.</text>
</comment>
<dbReference type="InterPro" id="IPR005760">
    <property type="entry name" value="A/G_AdeGlyc_MutY"/>
</dbReference>
<dbReference type="OrthoDB" id="9802365at2"/>
<dbReference type="InterPro" id="IPR011257">
    <property type="entry name" value="DNA_glycosylase"/>
</dbReference>
<dbReference type="STRING" id="306540.SAMN05421839_10772"/>
<keyword evidence="20" id="KW-1185">Reference proteome</keyword>
<evidence type="ECO:0000256" key="8">
    <source>
        <dbReference type="ARBA" id="ARBA00022801"/>
    </source>
</evidence>
<evidence type="ECO:0000313" key="20">
    <source>
        <dbReference type="Proteomes" id="UP000321547"/>
    </source>
</evidence>
<dbReference type="Pfam" id="PF00730">
    <property type="entry name" value="HhH-GPD"/>
    <property type="match status" value="1"/>
</dbReference>
<evidence type="ECO:0000256" key="1">
    <source>
        <dbReference type="ARBA" id="ARBA00000843"/>
    </source>
</evidence>
<organism evidence="18 19">
    <name type="scientific">Halolactibacillus halophilus</name>
    <dbReference type="NCBI Taxonomy" id="306540"/>
    <lineage>
        <taxon>Bacteria</taxon>
        <taxon>Bacillati</taxon>
        <taxon>Bacillota</taxon>
        <taxon>Bacilli</taxon>
        <taxon>Bacillales</taxon>
        <taxon>Bacillaceae</taxon>
        <taxon>Halolactibacillus</taxon>
    </lineage>
</organism>
<reference evidence="17 20" key="2">
    <citation type="submission" date="2019-07" db="EMBL/GenBank/DDBJ databases">
        <title>Whole genome shotgun sequence of Halolactibacillus halophilus NBRC 100868.</title>
        <authorList>
            <person name="Hosoyama A."/>
            <person name="Uohara A."/>
            <person name="Ohji S."/>
            <person name="Ichikawa N."/>
        </authorList>
    </citation>
    <scope>NUCLEOTIDE SEQUENCE [LARGE SCALE GENOMIC DNA]</scope>
    <source>
        <strain evidence="17 20">NBRC 100868</strain>
    </source>
</reference>
<accession>A0A1I5N3G4</accession>
<keyword evidence="6" id="KW-0479">Metal-binding</keyword>
<keyword evidence="10" id="KW-0411">Iron-sulfur</keyword>
<dbReference type="InterPro" id="IPR044298">
    <property type="entry name" value="MIG/MutY"/>
</dbReference>
<evidence type="ECO:0000256" key="12">
    <source>
        <dbReference type="ARBA" id="ARBA00023204"/>
    </source>
</evidence>
<dbReference type="RefSeq" id="WP_089830775.1">
    <property type="nucleotide sequence ID" value="NZ_BJWI01000005.1"/>
</dbReference>
<dbReference type="FunFam" id="1.10.1670.10:FF:000002">
    <property type="entry name" value="Adenine DNA glycosylase"/>
    <property type="match status" value="1"/>
</dbReference>
<evidence type="ECO:0000256" key="10">
    <source>
        <dbReference type="ARBA" id="ARBA00023014"/>
    </source>
</evidence>
<evidence type="ECO:0000256" key="14">
    <source>
        <dbReference type="ARBA" id="ARBA00058550"/>
    </source>
</evidence>
<evidence type="ECO:0000256" key="6">
    <source>
        <dbReference type="ARBA" id="ARBA00022723"/>
    </source>
</evidence>
<evidence type="ECO:0000256" key="15">
    <source>
        <dbReference type="RuleBase" id="RU365096"/>
    </source>
</evidence>
<dbReference type="EMBL" id="FOXC01000007">
    <property type="protein sequence ID" value="SFP16339.1"/>
    <property type="molecule type" value="Genomic_DNA"/>
</dbReference>
<dbReference type="SUPFAM" id="SSF48150">
    <property type="entry name" value="DNA-glycosylase"/>
    <property type="match status" value="1"/>
</dbReference>